<dbReference type="GO" id="GO:0004134">
    <property type="term" value="F:4-alpha-glucanotransferase activity"/>
    <property type="evidence" value="ECO:0007669"/>
    <property type="project" value="UniProtKB-EC"/>
</dbReference>
<proteinExistence type="inferred from homology"/>
<dbReference type="PANTHER" id="PTHR32438:SF5">
    <property type="entry name" value="4-ALPHA-GLUCANOTRANSFERASE DPE1, CHLOROPLASTIC_AMYLOPLASTIC"/>
    <property type="match status" value="1"/>
</dbReference>
<name>A0A7C5N9R3_9GAMM</name>
<dbReference type="NCBIfam" id="NF011080">
    <property type="entry name" value="PRK14508.1-3"/>
    <property type="match status" value="1"/>
</dbReference>
<sequence length="453" mass="51946">MPYDFNQRRAGVLLHPTSLPSGTLYDGALWLDFLEASGLSVWQVLPLGVPQDDLSPYQCLSAFAVNPALLHRPEPLEAGSGPFQAWCHEQAWWLEDYALFRCIKAREGGRAWFQWPGELKWRHADALQQVAREEAGTLAALKWEQYQLWRQWQRIRDEAHRRNIRLFGDMPLFVAHDSADVWACPKRFLLDEEGQPTWVAGVPPDYFSETGQRWGNPHYDWDYHQREGFCWWLDRMRHHLEWFDLVRIDHFRGLQAVWMIDAKAETAEEGHWQEVPGDALLARLRDELGSLPLVAEDLGTITPEVRALKEKYGLPGMAILQFAFDHFEDNPNKPHNIGPGTVVYTGTHDNDTTRGWFEALPPAMQAHVRAMLGIGEEGDVVEAMIRTAFHTQANLAVIPLQDFLGLGSEARMNVPGTVEGNWRWRFRWEQLAPPGLTDHIRDLVVDSNRAVPS</sequence>
<evidence type="ECO:0000256" key="10">
    <source>
        <dbReference type="RuleBase" id="RU361207"/>
    </source>
</evidence>
<reference evidence="11" key="1">
    <citation type="journal article" date="2020" name="mSystems">
        <title>Genome- and Community-Level Interaction Insights into Carbon Utilization and Element Cycling Functions of Hydrothermarchaeota in Hydrothermal Sediment.</title>
        <authorList>
            <person name="Zhou Z."/>
            <person name="Liu Y."/>
            <person name="Xu W."/>
            <person name="Pan J."/>
            <person name="Luo Z.H."/>
            <person name="Li M."/>
        </authorList>
    </citation>
    <scope>NUCLEOTIDE SEQUENCE [LARGE SCALE GENOMIC DNA]</scope>
    <source>
        <strain evidence="11">HyVt-535</strain>
    </source>
</reference>
<dbReference type="SUPFAM" id="SSF51445">
    <property type="entry name" value="(Trans)glycosidases"/>
    <property type="match status" value="1"/>
</dbReference>
<evidence type="ECO:0000256" key="9">
    <source>
        <dbReference type="ARBA" id="ARBA00031501"/>
    </source>
</evidence>
<dbReference type="Gene3D" id="3.20.20.80">
    <property type="entry name" value="Glycosidases"/>
    <property type="match status" value="2"/>
</dbReference>
<accession>A0A7C5N9R3</accession>
<gene>
    <name evidence="11" type="primary">malQ</name>
    <name evidence="11" type="ORF">ENJ98_03335</name>
</gene>
<comment type="similarity">
    <text evidence="2 10">Belongs to the disproportionating enzyme family.</text>
</comment>
<evidence type="ECO:0000256" key="1">
    <source>
        <dbReference type="ARBA" id="ARBA00000439"/>
    </source>
</evidence>
<keyword evidence="5 10" id="KW-0328">Glycosyltransferase</keyword>
<evidence type="ECO:0000256" key="2">
    <source>
        <dbReference type="ARBA" id="ARBA00005684"/>
    </source>
</evidence>
<comment type="caution">
    <text evidence="11">The sequence shown here is derived from an EMBL/GenBank/DDBJ whole genome shotgun (WGS) entry which is preliminary data.</text>
</comment>
<dbReference type="InterPro" id="IPR003385">
    <property type="entry name" value="Glyco_hydro_77"/>
</dbReference>
<keyword evidence="7 10" id="KW-0119">Carbohydrate metabolism</keyword>
<evidence type="ECO:0000256" key="4">
    <source>
        <dbReference type="ARBA" id="ARBA00020295"/>
    </source>
</evidence>
<dbReference type="InterPro" id="IPR017853">
    <property type="entry name" value="GH"/>
</dbReference>
<protein>
    <recommendedName>
        <fullName evidence="4 10">4-alpha-glucanotransferase</fullName>
        <ecNumber evidence="3 10">2.4.1.25</ecNumber>
    </recommendedName>
    <alternativeName>
        <fullName evidence="8 10">Amylomaltase</fullName>
    </alternativeName>
    <alternativeName>
        <fullName evidence="9 10">Disproportionating enzyme</fullName>
    </alternativeName>
</protein>
<dbReference type="NCBIfam" id="TIGR00217">
    <property type="entry name" value="malQ"/>
    <property type="match status" value="1"/>
</dbReference>
<evidence type="ECO:0000256" key="5">
    <source>
        <dbReference type="ARBA" id="ARBA00022676"/>
    </source>
</evidence>
<dbReference type="Proteomes" id="UP000886100">
    <property type="component" value="Unassembled WGS sequence"/>
</dbReference>
<evidence type="ECO:0000256" key="8">
    <source>
        <dbReference type="ARBA" id="ARBA00031423"/>
    </source>
</evidence>
<dbReference type="PANTHER" id="PTHR32438">
    <property type="entry name" value="4-ALPHA-GLUCANOTRANSFERASE DPE1, CHLOROPLASTIC/AMYLOPLASTIC"/>
    <property type="match status" value="1"/>
</dbReference>
<evidence type="ECO:0000256" key="3">
    <source>
        <dbReference type="ARBA" id="ARBA00012560"/>
    </source>
</evidence>
<dbReference type="AlphaFoldDB" id="A0A7C5N9R3"/>
<evidence type="ECO:0000313" key="11">
    <source>
        <dbReference type="EMBL" id="HHH13247.1"/>
    </source>
</evidence>
<dbReference type="GO" id="GO:0005975">
    <property type="term" value="P:carbohydrate metabolic process"/>
    <property type="evidence" value="ECO:0007669"/>
    <property type="project" value="InterPro"/>
</dbReference>
<evidence type="ECO:0000256" key="7">
    <source>
        <dbReference type="ARBA" id="ARBA00023277"/>
    </source>
</evidence>
<comment type="catalytic activity">
    <reaction evidence="1 10">
        <text>Transfers a segment of a (1-&gt;4)-alpha-D-glucan to a new position in an acceptor, which may be glucose or a (1-&gt;4)-alpha-D-glucan.</text>
        <dbReference type="EC" id="2.4.1.25"/>
    </reaction>
</comment>
<organism evidence="11">
    <name type="scientific">Thiolapillus brandeum</name>
    <dbReference type="NCBI Taxonomy" id="1076588"/>
    <lineage>
        <taxon>Bacteria</taxon>
        <taxon>Pseudomonadati</taxon>
        <taxon>Pseudomonadota</taxon>
        <taxon>Gammaproteobacteria</taxon>
        <taxon>Chromatiales</taxon>
        <taxon>Sedimenticolaceae</taxon>
        <taxon>Thiolapillus</taxon>
    </lineage>
</organism>
<dbReference type="EMBL" id="DROM01000204">
    <property type="protein sequence ID" value="HHH13247.1"/>
    <property type="molecule type" value="Genomic_DNA"/>
</dbReference>
<dbReference type="Pfam" id="PF02446">
    <property type="entry name" value="Glyco_hydro_77"/>
    <property type="match status" value="2"/>
</dbReference>
<dbReference type="EC" id="2.4.1.25" evidence="3 10"/>
<evidence type="ECO:0000256" key="6">
    <source>
        <dbReference type="ARBA" id="ARBA00022679"/>
    </source>
</evidence>
<keyword evidence="6 10" id="KW-0808">Transferase</keyword>